<dbReference type="InterPro" id="IPR036412">
    <property type="entry name" value="HAD-like_sf"/>
</dbReference>
<dbReference type="PANTHER" id="PTHR19288:SF46">
    <property type="entry name" value="HALOACID DEHALOGENASE-LIKE HYDROLASE DOMAIN-CONTAINING PROTEIN 2"/>
    <property type="match status" value="1"/>
</dbReference>
<dbReference type="NCBIfam" id="TIGR01460">
    <property type="entry name" value="HAD-SF-IIA"/>
    <property type="match status" value="1"/>
</dbReference>
<organism evidence="1 2">
    <name type="scientific">Halarcobacter ebronensis</name>
    <dbReference type="NCBI Taxonomy" id="1462615"/>
    <lineage>
        <taxon>Bacteria</taxon>
        <taxon>Pseudomonadati</taxon>
        <taxon>Campylobacterota</taxon>
        <taxon>Epsilonproteobacteria</taxon>
        <taxon>Campylobacterales</taxon>
        <taxon>Arcobacteraceae</taxon>
        <taxon>Halarcobacter</taxon>
    </lineage>
</organism>
<gene>
    <name evidence="1" type="ORF">CRV07_02390</name>
</gene>
<dbReference type="Gene3D" id="3.40.50.1000">
    <property type="entry name" value="HAD superfamily/HAD-like"/>
    <property type="match status" value="2"/>
</dbReference>
<evidence type="ECO:0000313" key="1">
    <source>
        <dbReference type="EMBL" id="RXK08669.1"/>
    </source>
</evidence>
<keyword evidence="1" id="KW-0378">Hydrolase</keyword>
<proteinExistence type="predicted"/>
<keyword evidence="2" id="KW-1185">Reference proteome</keyword>
<dbReference type="RefSeq" id="WP_129086207.1">
    <property type="nucleotide sequence ID" value="NZ_CP053836.1"/>
</dbReference>
<comment type="caution">
    <text evidence="1">The sequence shown here is derived from an EMBL/GenBank/DDBJ whole genome shotgun (WGS) entry which is preliminary data.</text>
</comment>
<dbReference type="InterPro" id="IPR023214">
    <property type="entry name" value="HAD_sf"/>
</dbReference>
<accession>A0A4Q1APW1</accession>
<name>A0A4Q1APW1_9BACT</name>
<evidence type="ECO:0000313" key="2">
    <source>
        <dbReference type="Proteomes" id="UP000289758"/>
    </source>
</evidence>
<dbReference type="Pfam" id="PF13344">
    <property type="entry name" value="Hydrolase_6"/>
    <property type="match status" value="1"/>
</dbReference>
<dbReference type="AlphaFoldDB" id="A0A4Q1APW1"/>
<dbReference type="PANTHER" id="PTHR19288">
    <property type="entry name" value="4-NITROPHENYLPHOSPHATASE-RELATED"/>
    <property type="match status" value="1"/>
</dbReference>
<dbReference type="OrthoDB" id="5338687at2"/>
<reference evidence="1 2" key="1">
    <citation type="submission" date="2017-10" db="EMBL/GenBank/DDBJ databases">
        <title>Genomics of the genus Arcobacter.</title>
        <authorList>
            <person name="Perez-Cataluna A."/>
            <person name="Figueras M.J."/>
        </authorList>
    </citation>
    <scope>NUCLEOTIDE SEQUENCE [LARGE SCALE GENOMIC DNA]</scope>
    <source>
        <strain evidence="1 2">CECT 8441</strain>
    </source>
</reference>
<dbReference type="GO" id="GO:0005737">
    <property type="term" value="C:cytoplasm"/>
    <property type="evidence" value="ECO:0007669"/>
    <property type="project" value="TreeGrafter"/>
</dbReference>
<dbReference type="GO" id="GO:0016791">
    <property type="term" value="F:phosphatase activity"/>
    <property type="evidence" value="ECO:0007669"/>
    <property type="project" value="TreeGrafter"/>
</dbReference>
<dbReference type="EMBL" id="PDKK01000001">
    <property type="protein sequence ID" value="RXK08669.1"/>
    <property type="molecule type" value="Genomic_DNA"/>
</dbReference>
<dbReference type="InterPro" id="IPR006357">
    <property type="entry name" value="HAD-SF_hydro_IIA"/>
</dbReference>
<protein>
    <submittedName>
        <fullName evidence="1">HAD family hydrolase</fullName>
    </submittedName>
</protein>
<dbReference type="Pfam" id="PF13242">
    <property type="entry name" value="Hydrolase_like"/>
    <property type="match status" value="1"/>
</dbReference>
<dbReference type="SUPFAM" id="SSF56784">
    <property type="entry name" value="HAD-like"/>
    <property type="match status" value="1"/>
</dbReference>
<dbReference type="Proteomes" id="UP000289758">
    <property type="component" value="Unassembled WGS sequence"/>
</dbReference>
<sequence>MNRGFFIDVQGTLIDDIDKRPIKGACEFISYLNENSIPYVVITNNSKNRSEDFIEELRNMGFDIKNYIDPFYTLKEILKSKKIAAFGTDKFLNVLQEMGYEIDFEEFDSLVVSIKQDYTNEDYVKMIECAFKAKNLIAMHGTSTYSKEGKRYPGVGAIMSMIKFASNRGYEIVGKPSFNFYDKARALINLDFKDITVISDDMIGDLIGAQDLGMKTNLVLSGKVKSKDEINSFPQEKMPNRVFSDLEEALESLKKGEI</sequence>